<dbReference type="Gene3D" id="1.25.40.390">
    <property type="match status" value="1"/>
</dbReference>
<dbReference type="Pfam" id="PF12771">
    <property type="entry name" value="SusD-like_2"/>
    <property type="match status" value="1"/>
</dbReference>
<dbReference type="EMBL" id="CP046566">
    <property type="protein sequence ID" value="QGW28586.1"/>
    <property type="molecule type" value="Genomic_DNA"/>
</dbReference>
<dbReference type="AlphaFoldDB" id="A0A6I6G7B8"/>
<dbReference type="Proteomes" id="UP000426027">
    <property type="component" value="Chromosome"/>
</dbReference>
<gene>
    <name evidence="1" type="ORF">GLV81_11180</name>
</gene>
<accession>A0A6I6G7B8</accession>
<protein>
    <submittedName>
        <fullName evidence="1">SusD/RagB family nutrient-binding outer membrane lipoprotein</fullName>
    </submittedName>
</protein>
<dbReference type="InterPro" id="IPR011990">
    <property type="entry name" value="TPR-like_helical_dom_sf"/>
</dbReference>
<sequence>MKMKKITILLATVSLLYSCNKFDDTNVSPALLTQASTKALLTNAQQSMSNQLLGNTAASRLAALYVQHLAEGPYPASSLYSDRNLNFSGWYTGPLYDLQTIINYNNDGSSAANGNGSKNNQIAVARILKAYYFQNLTDIWGDIPYSEALKGKEAFKPKYDKQQDIYTALFKELTEAVAQINESEAAVVGDVLLNGNMAAWKRFANTLRMSMALRLSKVDAAKGKTEYAAALAAGVITSNSQNISYKFLSTDPNNYNPWYNNYNVSNRNDYAISKTLTDYMEPKADPRLPIYGEVLAGGIVKGLPYGRNAAVNIPAAYSRIGEFFKSQGSALYLFNYPQVLFMQAEAAKLGYVTGGDAEAEAKYKDAIKASWQMYGVFDQAKYDTYIALPAVAYSSADGHKKILTEKWVHMYLNSWETWSDWRRTGFPTLTAATDAVDSRGIPYRLGYPPAESTLNGDNYKAAVTNMGGTDDNYGKMWWAK</sequence>
<dbReference type="SUPFAM" id="SSF48452">
    <property type="entry name" value="TPR-like"/>
    <property type="match status" value="1"/>
</dbReference>
<dbReference type="PROSITE" id="PS51257">
    <property type="entry name" value="PROKAR_LIPOPROTEIN"/>
    <property type="match status" value="1"/>
</dbReference>
<proteinExistence type="predicted"/>
<reference evidence="1 2" key="1">
    <citation type="submission" date="2019-11" db="EMBL/GenBank/DDBJ databases">
        <authorList>
            <person name="Im W.T."/>
        </authorList>
    </citation>
    <scope>NUCLEOTIDE SEQUENCE [LARGE SCALE GENOMIC DNA]</scope>
    <source>
        <strain evidence="1 2">SB-02</strain>
    </source>
</reference>
<keyword evidence="2" id="KW-1185">Reference proteome</keyword>
<organism evidence="1 2">
    <name type="scientific">Phnomibacter ginsenosidimutans</name>
    <dbReference type="NCBI Taxonomy" id="2676868"/>
    <lineage>
        <taxon>Bacteria</taxon>
        <taxon>Pseudomonadati</taxon>
        <taxon>Bacteroidota</taxon>
        <taxon>Chitinophagia</taxon>
        <taxon>Chitinophagales</taxon>
        <taxon>Chitinophagaceae</taxon>
        <taxon>Phnomibacter</taxon>
    </lineage>
</organism>
<evidence type="ECO:0000313" key="1">
    <source>
        <dbReference type="EMBL" id="QGW28586.1"/>
    </source>
</evidence>
<dbReference type="InterPro" id="IPR041662">
    <property type="entry name" value="SusD-like_2"/>
</dbReference>
<evidence type="ECO:0000313" key="2">
    <source>
        <dbReference type="Proteomes" id="UP000426027"/>
    </source>
</evidence>
<dbReference type="KEGG" id="fls:GLV81_11180"/>
<name>A0A6I6G7B8_9BACT</name>
<keyword evidence="1" id="KW-0449">Lipoprotein</keyword>